<dbReference type="STRING" id="1802485.A2V97_01320"/>
<reference evidence="1 2" key="1">
    <citation type="journal article" date="2016" name="Nat. Commun.">
        <title>Thousands of microbial genomes shed light on interconnected biogeochemical processes in an aquifer system.</title>
        <authorList>
            <person name="Anantharaman K."/>
            <person name="Brown C.T."/>
            <person name="Hug L.A."/>
            <person name="Sharon I."/>
            <person name="Castelle C.J."/>
            <person name="Probst A.J."/>
            <person name="Thomas B.C."/>
            <person name="Singh A."/>
            <person name="Wilkins M.J."/>
            <person name="Karaoz U."/>
            <person name="Brodie E.L."/>
            <person name="Williams K.H."/>
            <person name="Hubbard S.S."/>
            <person name="Banfield J.F."/>
        </authorList>
    </citation>
    <scope>NUCLEOTIDE SEQUENCE [LARGE SCALE GENOMIC DNA]</scope>
</reference>
<comment type="caution">
    <text evidence="1">The sequence shown here is derived from an EMBL/GenBank/DDBJ whole genome shotgun (WGS) entry which is preliminary data.</text>
</comment>
<organism evidence="1 2">
    <name type="scientific">Candidatus Woesebacteria bacterium RBG_16_42_24</name>
    <dbReference type="NCBI Taxonomy" id="1802485"/>
    <lineage>
        <taxon>Bacteria</taxon>
        <taxon>Candidatus Woeseibacteriota</taxon>
    </lineage>
</organism>
<dbReference type="EMBL" id="MGFX01000006">
    <property type="protein sequence ID" value="OGM15257.1"/>
    <property type="molecule type" value="Genomic_DNA"/>
</dbReference>
<evidence type="ECO:0000313" key="1">
    <source>
        <dbReference type="EMBL" id="OGM15257.1"/>
    </source>
</evidence>
<dbReference type="AlphaFoldDB" id="A0A1F7XJR0"/>
<accession>A0A1F7XJR0</accession>
<sequence length="75" mass="8901">MTKQDRLNAASDLKRIAYWLAVGDRTKARLMNQIWKKDYRKFTSIKNPEKALNNKVKRLSLAEELLFTSLKLQYQ</sequence>
<protein>
    <submittedName>
        <fullName evidence="1">Uncharacterized protein</fullName>
    </submittedName>
</protein>
<proteinExistence type="predicted"/>
<gene>
    <name evidence="1" type="ORF">A2V97_01320</name>
</gene>
<name>A0A1F7XJR0_9BACT</name>
<dbReference type="Proteomes" id="UP000177382">
    <property type="component" value="Unassembled WGS sequence"/>
</dbReference>
<evidence type="ECO:0000313" key="2">
    <source>
        <dbReference type="Proteomes" id="UP000177382"/>
    </source>
</evidence>